<dbReference type="AlphaFoldDB" id="A0A067Q710"/>
<organism evidence="1 2">
    <name type="scientific">Jaapia argillacea MUCL 33604</name>
    <dbReference type="NCBI Taxonomy" id="933084"/>
    <lineage>
        <taxon>Eukaryota</taxon>
        <taxon>Fungi</taxon>
        <taxon>Dikarya</taxon>
        <taxon>Basidiomycota</taxon>
        <taxon>Agaricomycotina</taxon>
        <taxon>Agaricomycetes</taxon>
        <taxon>Agaricomycetidae</taxon>
        <taxon>Jaapiales</taxon>
        <taxon>Jaapiaceae</taxon>
        <taxon>Jaapia</taxon>
    </lineage>
</organism>
<dbReference type="InParanoid" id="A0A067Q710"/>
<evidence type="ECO:0000313" key="1">
    <source>
        <dbReference type="EMBL" id="KDQ58386.1"/>
    </source>
</evidence>
<gene>
    <name evidence="1" type="ORF">JAAARDRAFT_666118</name>
</gene>
<proteinExistence type="predicted"/>
<name>A0A067Q710_9AGAM</name>
<dbReference type="Proteomes" id="UP000027265">
    <property type="component" value="Unassembled WGS sequence"/>
</dbReference>
<dbReference type="EMBL" id="KL197717">
    <property type="protein sequence ID" value="KDQ58386.1"/>
    <property type="molecule type" value="Genomic_DNA"/>
</dbReference>
<reference evidence="2" key="1">
    <citation type="journal article" date="2014" name="Proc. Natl. Acad. Sci. U.S.A.">
        <title>Extensive sampling of basidiomycete genomes demonstrates inadequacy of the white-rot/brown-rot paradigm for wood decay fungi.</title>
        <authorList>
            <person name="Riley R."/>
            <person name="Salamov A.A."/>
            <person name="Brown D.W."/>
            <person name="Nagy L.G."/>
            <person name="Floudas D."/>
            <person name="Held B.W."/>
            <person name="Levasseur A."/>
            <person name="Lombard V."/>
            <person name="Morin E."/>
            <person name="Otillar R."/>
            <person name="Lindquist E.A."/>
            <person name="Sun H."/>
            <person name="LaButti K.M."/>
            <person name="Schmutz J."/>
            <person name="Jabbour D."/>
            <person name="Luo H."/>
            <person name="Baker S.E."/>
            <person name="Pisabarro A.G."/>
            <person name="Walton J.D."/>
            <person name="Blanchette R.A."/>
            <person name="Henrissat B."/>
            <person name="Martin F."/>
            <person name="Cullen D."/>
            <person name="Hibbett D.S."/>
            <person name="Grigoriev I.V."/>
        </authorList>
    </citation>
    <scope>NUCLEOTIDE SEQUENCE [LARGE SCALE GENOMIC DNA]</scope>
    <source>
        <strain evidence="2">MUCL 33604</strain>
    </source>
</reference>
<dbReference type="HOGENOM" id="CLU_1199979_0_0_1"/>
<sequence length="231" mass="26098">MDDLPFLFCAHQTAAGSRSQSTSLTFATTRSRTHAPLHSQIMVFLDRFLVTNVLRTPSLTLRRSFPEIVCGRLVARSTPPFIERNRRSVWFSALRTPFCLARSLPISIFFIDLAPHCFNIVNNTKSTLPRHFKHRIAIFYFFLTRIDQSVASVVSLWWDDEVVLSKGTLLFGDGECAGGAKIWLPHPRTPIIITTTSMTTTTLVPRIPTTFLHLWTPTSQTKLSSHSHDAS</sequence>
<protein>
    <submittedName>
        <fullName evidence="1">Uncharacterized protein</fullName>
    </submittedName>
</protein>
<accession>A0A067Q710</accession>
<keyword evidence="2" id="KW-1185">Reference proteome</keyword>
<evidence type="ECO:0000313" key="2">
    <source>
        <dbReference type="Proteomes" id="UP000027265"/>
    </source>
</evidence>